<dbReference type="InterPro" id="IPR050300">
    <property type="entry name" value="GDXG_lipolytic_enzyme"/>
</dbReference>
<evidence type="ECO:0000256" key="1">
    <source>
        <dbReference type="ARBA" id="ARBA00022801"/>
    </source>
</evidence>
<sequence length="356" mass="38346">MTTTTSPPCHTFVFKSVLGVDYHLDCYLPDQAALDKHERDSAPILIYWHGGGLCSGTRAWNDLVPAWLFVPALEAGIAVLSLEYTLLGPHSAHCIVDNVRGAFEFVSHKLNDALPAGSVRLDPARIAVSGSSAGGYIAYAAAAALPDRIKAVVSLYGAGGDLLTDWYLQEKTAPFLDGFPLLTDAAPFRAILDQSASSTPPTVSFSMPDPLHPRNLLLYYFLQTGSLLDTLSGKSGASAALRQCPRPDRARLVREHGPDVATVLPQLWVTARKFPPTILLHGTADTLVKLGESRSLAAQLEKAGVEVKLFEVEGGGHGFDAVGNWENSPAGRDKELTRRKDEALAAVLPWMLEKLK</sequence>
<dbReference type="Gene3D" id="3.40.50.1820">
    <property type="entry name" value="alpha/beta hydrolase"/>
    <property type="match status" value="1"/>
</dbReference>
<name>A0A9P7B896_RHOMI</name>
<comment type="caution">
    <text evidence="3">The sequence shown here is derived from an EMBL/GenBank/DDBJ whole genome shotgun (WGS) entry which is preliminary data.</text>
</comment>
<dbReference type="EMBL" id="PUHQ01000015">
    <property type="protein sequence ID" value="KAG0664248.1"/>
    <property type="molecule type" value="Genomic_DNA"/>
</dbReference>
<dbReference type="GO" id="GO:0016787">
    <property type="term" value="F:hydrolase activity"/>
    <property type="evidence" value="ECO:0007669"/>
    <property type="project" value="UniProtKB-KW"/>
</dbReference>
<proteinExistence type="predicted"/>
<dbReference type="InterPro" id="IPR029058">
    <property type="entry name" value="AB_hydrolase_fold"/>
</dbReference>
<dbReference type="SUPFAM" id="SSF53474">
    <property type="entry name" value="alpha/beta-Hydrolases"/>
    <property type="match status" value="1"/>
</dbReference>
<organism evidence="3 4">
    <name type="scientific">Rhodotorula mucilaginosa</name>
    <name type="common">Yeast</name>
    <name type="synonym">Rhodotorula rubra</name>
    <dbReference type="NCBI Taxonomy" id="5537"/>
    <lineage>
        <taxon>Eukaryota</taxon>
        <taxon>Fungi</taxon>
        <taxon>Dikarya</taxon>
        <taxon>Basidiomycota</taxon>
        <taxon>Pucciniomycotina</taxon>
        <taxon>Microbotryomycetes</taxon>
        <taxon>Sporidiobolales</taxon>
        <taxon>Sporidiobolaceae</taxon>
        <taxon>Rhodotorula</taxon>
    </lineage>
</organism>
<dbReference type="InterPro" id="IPR013094">
    <property type="entry name" value="AB_hydrolase_3"/>
</dbReference>
<reference evidence="3 4" key="1">
    <citation type="submission" date="2020-11" db="EMBL/GenBank/DDBJ databases">
        <title>Kefir isolates.</title>
        <authorList>
            <person name="Marcisauskas S."/>
            <person name="Kim Y."/>
            <person name="Blasche S."/>
        </authorList>
    </citation>
    <scope>NUCLEOTIDE SEQUENCE [LARGE SCALE GENOMIC DNA]</scope>
    <source>
        <strain evidence="3 4">KR</strain>
    </source>
</reference>
<gene>
    <name evidence="3" type="ORF">C6P46_001712</name>
</gene>
<evidence type="ECO:0000313" key="3">
    <source>
        <dbReference type="EMBL" id="KAG0664248.1"/>
    </source>
</evidence>
<dbReference type="AlphaFoldDB" id="A0A9P7B896"/>
<protein>
    <recommendedName>
        <fullName evidence="2">Alpha/beta hydrolase fold-3 domain-containing protein</fullName>
    </recommendedName>
</protein>
<keyword evidence="4" id="KW-1185">Reference proteome</keyword>
<evidence type="ECO:0000313" key="4">
    <source>
        <dbReference type="Proteomes" id="UP000777482"/>
    </source>
</evidence>
<keyword evidence="1" id="KW-0378">Hydrolase</keyword>
<dbReference type="PANTHER" id="PTHR48081">
    <property type="entry name" value="AB HYDROLASE SUPERFAMILY PROTEIN C4A8.06C"/>
    <property type="match status" value="1"/>
</dbReference>
<evidence type="ECO:0000259" key="2">
    <source>
        <dbReference type="Pfam" id="PF07859"/>
    </source>
</evidence>
<feature type="domain" description="Alpha/beta hydrolase fold-3" evidence="2">
    <location>
        <begin position="45"/>
        <end position="162"/>
    </location>
</feature>
<dbReference type="Pfam" id="PF07859">
    <property type="entry name" value="Abhydrolase_3"/>
    <property type="match status" value="1"/>
</dbReference>
<dbReference type="Proteomes" id="UP000777482">
    <property type="component" value="Unassembled WGS sequence"/>
</dbReference>
<accession>A0A9P7B896</accession>
<dbReference type="OrthoDB" id="19653at2759"/>
<dbReference type="PANTHER" id="PTHR48081:SF3">
    <property type="entry name" value="ALPHA_BETA HYDROLASE FOLD-3 DOMAIN-CONTAINING PROTEIN"/>
    <property type="match status" value="1"/>
</dbReference>